<keyword evidence="3" id="KW-1185">Reference proteome</keyword>
<dbReference type="Pfam" id="PF14583">
    <property type="entry name" value="Pectate_lyase22"/>
    <property type="match status" value="1"/>
</dbReference>
<dbReference type="Proteomes" id="UP000293142">
    <property type="component" value="Unassembled WGS sequence"/>
</dbReference>
<dbReference type="InterPro" id="IPR011659">
    <property type="entry name" value="WD40"/>
</dbReference>
<name>A0A4Q9DI68_9BACL</name>
<dbReference type="InterPro" id="IPR015943">
    <property type="entry name" value="WD40/YVTN_repeat-like_dom_sf"/>
</dbReference>
<gene>
    <name evidence="2" type="ORF">EYB31_32675</name>
</gene>
<dbReference type="OrthoDB" id="8432779at2"/>
<keyword evidence="2" id="KW-0456">Lyase</keyword>
<comment type="caution">
    <text evidence="2">The sequence shown here is derived from an EMBL/GenBank/DDBJ whole genome shotgun (WGS) entry which is preliminary data.</text>
</comment>
<dbReference type="Pfam" id="PF07676">
    <property type="entry name" value="PD40"/>
    <property type="match status" value="1"/>
</dbReference>
<dbReference type="GO" id="GO:0045490">
    <property type="term" value="P:pectin catabolic process"/>
    <property type="evidence" value="ECO:0007669"/>
    <property type="project" value="InterPro"/>
</dbReference>
<protein>
    <submittedName>
        <fullName evidence="2">Oligogalacturonide lyase</fullName>
    </submittedName>
</protein>
<dbReference type="GO" id="GO:0047487">
    <property type="term" value="F:oligogalacturonide lyase activity"/>
    <property type="evidence" value="ECO:0007669"/>
    <property type="project" value="InterPro"/>
</dbReference>
<dbReference type="AlphaFoldDB" id="A0A4Q9DI68"/>
<accession>A0A4Q9DI68</accession>
<dbReference type="EMBL" id="SIRE01000030">
    <property type="protein sequence ID" value="TBL70776.1"/>
    <property type="molecule type" value="Genomic_DNA"/>
</dbReference>
<sequence>MNKGLKGEVWPAEGRTFQDAKSGVSVRQLTDYQAHNYHLYFTENGWYDGGKRLLFVSDRSNCTNLFSIELDMGRITQLTGLTEGCDFLSACLNPQGTKAYYKHRNTITEVDLATLAEKQLYEGPAGFQAGQISVSADGAYVLTNLVEDLSHRIRTDLHSGYVGHREIMEARPLSRIVQIPVSGGEARTVVEERDWIGHVNPSPVHPHLLTYCHEGPWQLVDQRIWGCDAATGRTWPIRPRREELEMVGHEYWLESDEQSGGRIGYHGFRANGTGFFGSISLDNTDMEETEFAFVNWHAHGDGDRQVIVDGRAPVQDLIYWRRGVDGFAQAKLLAEHRCSFHVQKVHAHPRFSPDGSKLLFTSDRSGYANLYLLDIPEDLDRLPDYAAEVRLHIP</sequence>
<organism evidence="2 3">
    <name type="scientific">Paenibacillus thalictri</name>
    <dbReference type="NCBI Taxonomy" id="2527873"/>
    <lineage>
        <taxon>Bacteria</taxon>
        <taxon>Bacillati</taxon>
        <taxon>Bacillota</taxon>
        <taxon>Bacilli</taxon>
        <taxon>Bacillales</taxon>
        <taxon>Paenibacillaceae</taxon>
        <taxon>Paenibacillus</taxon>
    </lineage>
</organism>
<evidence type="ECO:0000259" key="1">
    <source>
        <dbReference type="Pfam" id="PF14583"/>
    </source>
</evidence>
<proteinExistence type="predicted"/>
<dbReference type="Gene3D" id="2.130.10.10">
    <property type="entry name" value="YVTN repeat-like/Quinoprotein amine dehydrogenase"/>
    <property type="match status" value="1"/>
</dbReference>
<reference evidence="2 3" key="1">
    <citation type="submission" date="2019-02" db="EMBL/GenBank/DDBJ databases">
        <title>Paenibacillus sp. nov., isolated from surface-sterilized tissue of Thalictrum simplex L.</title>
        <authorList>
            <person name="Tuo L."/>
        </authorList>
    </citation>
    <scope>NUCLEOTIDE SEQUENCE [LARGE SCALE GENOMIC DNA]</scope>
    <source>
        <strain evidence="2 3">N2SHLJ1</strain>
    </source>
</reference>
<feature type="domain" description="Oligogalacturonate lyase" evidence="1">
    <location>
        <begin position="11"/>
        <end position="254"/>
    </location>
</feature>
<evidence type="ECO:0000313" key="2">
    <source>
        <dbReference type="EMBL" id="TBL70776.1"/>
    </source>
</evidence>
<dbReference type="InterPro" id="IPR027946">
    <property type="entry name" value="Ogl_dom"/>
</dbReference>
<dbReference type="RefSeq" id="WP_131017714.1">
    <property type="nucleotide sequence ID" value="NZ_SIRE01000030.1"/>
</dbReference>
<evidence type="ECO:0000313" key="3">
    <source>
        <dbReference type="Proteomes" id="UP000293142"/>
    </source>
</evidence>
<dbReference type="SUPFAM" id="SSF82171">
    <property type="entry name" value="DPP6 N-terminal domain-like"/>
    <property type="match status" value="1"/>
</dbReference>